<accession>R9ZXD2</accession>
<dbReference type="EMBL" id="KC821604">
    <property type="protein sequence ID" value="AGO47175.1"/>
    <property type="molecule type" value="Genomic_DNA"/>
</dbReference>
<reference evidence="2" key="2">
    <citation type="submission" date="2013-03" db="EMBL/GenBank/DDBJ databases">
        <title>The Cellulophaga phages: a novel, diverse, and globally ubiquitous model system.</title>
        <authorList>
            <person name="Holmfeldt K."/>
            <person name="Solonenko N."/>
            <person name="Shah M."/>
            <person name="Corrier K."/>
            <person name="Riemann L."/>
            <person name="VerBerkmoes N.C."/>
            <person name="Sullivan M.B."/>
        </authorList>
    </citation>
    <scope>NUCLEOTIDE SEQUENCE [LARGE SCALE GENOMIC DNA]</scope>
</reference>
<evidence type="ECO:0000313" key="2">
    <source>
        <dbReference type="Proteomes" id="UP000014729"/>
    </source>
</evidence>
<organism evidence="1 2">
    <name type="scientific">Cellulophaga phage phiST</name>
    <dbReference type="NCBI Taxonomy" id="756282"/>
    <lineage>
        <taxon>Viruses</taxon>
        <taxon>Duplodnaviria</taxon>
        <taxon>Heunggongvirae</taxon>
        <taxon>Uroviricota</taxon>
        <taxon>Caudoviricetes</taxon>
        <taxon>Cbastvirus</taxon>
        <taxon>Cbastvirus ST</taxon>
    </lineage>
</organism>
<dbReference type="InterPro" id="IPR007115">
    <property type="entry name" value="6-PTP_synth/QueD"/>
</dbReference>
<dbReference type="Proteomes" id="UP000014729">
    <property type="component" value="Segment"/>
</dbReference>
<dbReference type="SUPFAM" id="SSF55620">
    <property type="entry name" value="Tetrahydrobiopterin biosynthesis enzymes-like"/>
    <property type="match status" value="1"/>
</dbReference>
<name>R9ZXD2_9CAUD</name>
<protein>
    <submittedName>
        <fullName evidence="1">Queuosine biosynthesis QueD, PTPS-I</fullName>
    </submittedName>
</protein>
<dbReference type="InterPro" id="IPR038418">
    <property type="entry name" value="6-PTP_synth/QueD_sf"/>
</dbReference>
<reference evidence="1 2" key="1">
    <citation type="journal article" date="2013" name="Proc. Natl. Acad. Sci. U.S.A.">
        <title>Twelve previously unknown phage genera are ubiquitous in global oceans.</title>
        <authorList>
            <person name="Holmfeldt K."/>
            <person name="Solonenko N."/>
            <person name="Shah M."/>
            <person name="Corrier K."/>
            <person name="Riemann L."/>
            <person name="Verberkmoes N.C."/>
            <person name="Sullivan M.B."/>
        </authorList>
    </citation>
    <scope>NUCLEOTIDE SEQUENCE [LARGE SCALE GENOMIC DNA]</scope>
    <source>
        <strain evidence="1">PhiST</strain>
    </source>
</reference>
<dbReference type="Gene3D" id="3.30.479.10">
    <property type="entry name" value="6-pyruvoyl tetrahydropterin synthase/QueD"/>
    <property type="match status" value="1"/>
</dbReference>
<proteinExistence type="predicted"/>
<evidence type="ECO:0000313" key="1">
    <source>
        <dbReference type="EMBL" id="AGO47175.1"/>
    </source>
</evidence>
<sequence>MKYLIYDKKRDLYYKEAGEGVTPDRNEAGLYSEESAEYHANEIWEMIPVESKLIKKSPFRSVKVFDGFSTTFRQWKAEGTHCKFLHGYGVSFEVVFEGDLDEKNWVWDFGGMKRSTGLINGLSPKVWMDYMFDHTTIIAQDDPHLPRFEELNELGLIQLRILDSVGAERFAEYIFKKLDKFVREETQNRVTVERVTFKEHDKNSAIYVR</sequence>
<dbReference type="Pfam" id="PF01242">
    <property type="entry name" value="PTPS"/>
    <property type="match status" value="1"/>
</dbReference>
<gene>
    <name evidence="1" type="ORF">PhiST_gp036</name>
</gene>